<evidence type="ECO:0000256" key="3">
    <source>
        <dbReference type="ARBA" id="ARBA00022741"/>
    </source>
</evidence>
<keyword evidence="3 8" id="KW-0547">Nucleotide-binding</keyword>
<dbReference type="SMART" id="SM00534">
    <property type="entry name" value="MUTSac"/>
    <property type="match status" value="1"/>
</dbReference>
<dbReference type="InterPro" id="IPR046893">
    <property type="entry name" value="MSSS"/>
</dbReference>
<dbReference type="InterPro" id="IPR002625">
    <property type="entry name" value="Smr_dom"/>
</dbReference>
<dbReference type="GO" id="GO:0016887">
    <property type="term" value="F:ATP hydrolysis activity"/>
    <property type="evidence" value="ECO:0007669"/>
    <property type="project" value="InterPro"/>
</dbReference>
<dbReference type="GO" id="GO:0005524">
    <property type="term" value="F:ATP binding"/>
    <property type="evidence" value="ECO:0007669"/>
    <property type="project" value="UniProtKB-UniRule"/>
</dbReference>
<dbReference type="Gene3D" id="3.30.1370.110">
    <property type="match status" value="1"/>
</dbReference>
<dbReference type="SUPFAM" id="SSF160443">
    <property type="entry name" value="SMR domain-like"/>
    <property type="match status" value="1"/>
</dbReference>
<dbReference type="SMART" id="SM00463">
    <property type="entry name" value="SMR"/>
    <property type="match status" value="1"/>
</dbReference>
<dbReference type="GO" id="GO:0140664">
    <property type="term" value="F:ATP-dependent DNA damage sensor activity"/>
    <property type="evidence" value="ECO:0007669"/>
    <property type="project" value="InterPro"/>
</dbReference>
<dbReference type="GO" id="GO:0072344">
    <property type="term" value="P:rescue of stalled ribosome"/>
    <property type="evidence" value="ECO:0007669"/>
    <property type="project" value="UniProtKB-UniRule"/>
</dbReference>
<dbReference type="GO" id="GO:0019843">
    <property type="term" value="F:rRNA binding"/>
    <property type="evidence" value="ECO:0007669"/>
    <property type="project" value="UniProtKB-UniRule"/>
</dbReference>
<dbReference type="InterPro" id="IPR027417">
    <property type="entry name" value="P-loop_NTPase"/>
</dbReference>
<evidence type="ECO:0000256" key="6">
    <source>
        <dbReference type="ARBA" id="ARBA00022884"/>
    </source>
</evidence>
<dbReference type="PROSITE" id="PS50828">
    <property type="entry name" value="SMR"/>
    <property type="match status" value="1"/>
</dbReference>
<dbReference type="PANTHER" id="PTHR48466:SF2">
    <property type="entry name" value="OS10G0509000 PROTEIN"/>
    <property type="match status" value="1"/>
</dbReference>
<dbReference type="PATRIC" id="fig|679936.5.peg.1464"/>
<keyword evidence="8" id="KW-0255">Endonuclease</keyword>
<dbReference type="GO" id="GO:0006298">
    <property type="term" value="P:mismatch repair"/>
    <property type="evidence" value="ECO:0007669"/>
    <property type="project" value="InterPro"/>
</dbReference>
<keyword evidence="2 8" id="KW-0699">rRNA-binding</keyword>
<dbReference type="InterPro" id="IPR000432">
    <property type="entry name" value="DNA_mismatch_repair_MutS_C"/>
</dbReference>
<dbReference type="HOGENOM" id="CLU_011252_2_1_9"/>
<comment type="similarity">
    <text evidence="8">Belongs to the DNA mismatch repair MutS family. MutS2 subfamily.</text>
</comment>
<evidence type="ECO:0000259" key="10">
    <source>
        <dbReference type="PROSITE" id="PS50828"/>
    </source>
</evidence>
<comment type="subunit">
    <text evidence="8">Homodimer. Binds to stalled ribosomes, contacting rRNA.</text>
</comment>
<evidence type="ECO:0000256" key="8">
    <source>
        <dbReference type="HAMAP-Rule" id="MF_00092"/>
    </source>
</evidence>
<keyword evidence="6 8" id="KW-0694">RNA-binding</keyword>
<name>G8TWJ7_SULAD</name>
<reference evidence="12" key="1">
    <citation type="submission" date="2011-12" db="EMBL/GenBank/DDBJ databases">
        <title>The complete genome of chromosome of Sulfobacillus acidophilus DSM 10332.</title>
        <authorList>
            <person name="Lucas S."/>
            <person name="Han J."/>
            <person name="Lapidus A."/>
            <person name="Bruce D."/>
            <person name="Goodwin L."/>
            <person name="Pitluck S."/>
            <person name="Peters L."/>
            <person name="Kyrpides N."/>
            <person name="Mavromatis K."/>
            <person name="Ivanova N."/>
            <person name="Mikhailova N."/>
            <person name="Chertkov O."/>
            <person name="Saunders E."/>
            <person name="Detter J.C."/>
            <person name="Tapia R."/>
            <person name="Han C."/>
            <person name="Land M."/>
            <person name="Hauser L."/>
            <person name="Markowitz V."/>
            <person name="Cheng J.-F."/>
            <person name="Hugenholtz P."/>
            <person name="Woyke T."/>
            <person name="Wu D."/>
            <person name="Pukall R."/>
            <person name="Gehrich-Schroeter G."/>
            <person name="Schneider S."/>
            <person name="Klenk H.-P."/>
            <person name="Eisen J.A."/>
        </authorList>
    </citation>
    <scope>NUCLEOTIDE SEQUENCE [LARGE SCALE GENOMIC DNA]</scope>
    <source>
        <strain evidence="12">ATCC 700253 / DSM 10332 / NAL</strain>
    </source>
</reference>
<protein>
    <recommendedName>
        <fullName evidence="8">Endonuclease MutS2</fullName>
        <ecNumber evidence="8">3.1.-.-</ecNumber>
    </recommendedName>
    <alternativeName>
        <fullName evidence="8">Ribosome-associated protein quality control-upstream factor</fullName>
        <shortName evidence="8">RQC-upstream factor</shortName>
        <shortName evidence="8">RqcU</shortName>
        <ecNumber evidence="8">3.6.4.-</ecNumber>
    </alternativeName>
</protein>
<keyword evidence="5 8" id="KW-0067">ATP-binding</keyword>
<dbReference type="PROSITE" id="PS00486">
    <property type="entry name" value="DNA_MISMATCH_REPAIR_2"/>
    <property type="match status" value="1"/>
</dbReference>
<comment type="function">
    <text evidence="8">Endonuclease that is involved in the suppression of homologous recombination and thus may have a key role in the control of bacterial genetic diversity.</text>
</comment>
<dbReference type="GO" id="GO:0004519">
    <property type="term" value="F:endonuclease activity"/>
    <property type="evidence" value="ECO:0007669"/>
    <property type="project" value="UniProtKB-UniRule"/>
</dbReference>
<dbReference type="GO" id="GO:0045910">
    <property type="term" value="P:negative regulation of DNA recombination"/>
    <property type="evidence" value="ECO:0007669"/>
    <property type="project" value="InterPro"/>
</dbReference>
<evidence type="ECO:0000256" key="7">
    <source>
        <dbReference type="ARBA" id="ARBA00023125"/>
    </source>
</evidence>
<feature type="coiled-coil region" evidence="9">
    <location>
        <begin position="510"/>
        <end position="607"/>
    </location>
</feature>
<sequence>MQADDLAILEWPKIVERVQAECDTPMGVLRMSALDLKKPDALSDHQAALREVVRWVQELLPTAGGALPVGDSGQRAARGGVLTIPELTAIQKTIRVYQSIWTALDQRSGYARLSAAILPIEPPRALLAHLDRVLDAEGRVQDHASPALAHIRGRMRDLEREILQLFDRILHAPDWAPYLQEPLVTVRFGRRVIPVRHEYRNQVPGVVQDFSSSGQTVYVEPLAALERQNRLSGLMQEEAEEIERILAELSREVAGVANELSAIQTRIGWFDELVGIARYGLKTQSVIPQIGGDRLHLIGACHPLLTQPVPIQVDLTRDRPVLIISGPNTGGKTVALKTVGLIAVMGLTGLMVPAHEDSTIPWFRAIWADVGDQQSLEHNLSTFSGHLARLAPMMEDAGEDTLCLIDEIGAGTDPEEGAALAEAMIRHLAQSRAYSVISTHFNRLKLLAYKDDRIQNARVEFDPETLAPTYRLILGEPGSSYAFYIARRLGFPPALLDAAEALLPDEAVALTRALEEVNQLHHRVAEEEARLRAERALLAEAQAAFEQEQARWLEKWERDRSRAEATWRQQLDQLTRRFNDLMQEYRQSEAENRVRALEAIRQELRTAGQIPAPIRRARRTTPAAPLAVGQSVRVTGFADVGQVVEMNGNTATVQIGALRMKLAVSELEPAGDTALTPTRSRRTAALVRQKAEQAVIEVDLRGMTQAEALETLDKFLDDAVLSGAPFVRIIHGKGTGVLRRAVQHALKADPRVESYRLGEAGEGGDGVTVATLK</sequence>
<evidence type="ECO:0000313" key="11">
    <source>
        <dbReference type="EMBL" id="AEW04895.1"/>
    </source>
</evidence>
<dbReference type="Pfam" id="PF00488">
    <property type="entry name" value="MutS_V"/>
    <property type="match status" value="1"/>
</dbReference>
<dbReference type="EMBL" id="CP003179">
    <property type="protein sequence ID" value="AEW04895.1"/>
    <property type="molecule type" value="Genomic_DNA"/>
</dbReference>
<evidence type="ECO:0000256" key="1">
    <source>
        <dbReference type="ARBA" id="ARBA00022722"/>
    </source>
</evidence>
<comment type="function">
    <text evidence="8">Acts as a ribosome collision sensor, splitting the ribosome into its 2 subunits. Detects stalled/collided 70S ribosomes which it binds and splits by an ATP-hydrolysis driven conformational change. Acts upstream of the ribosome quality control system (RQC), a ribosome-associated complex that mediates the extraction of incompletely synthesized nascent chains from stalled ribosomes and their subsequent degradation. Probably generates substrates for RQC.</text>
</comment>
<dbReference type="EC" id="3.1.-.-" evidence="8"/>
<dbReference type="InterPro" id="IPR007696">
    <property type="entry name" value="DNA_mismatch_repair_MutS_core"/>
</dbReference>
<dbReference type="Pfam" id="PF01713">
    <property type="entry name" value="Smr"/>
    <property type="match status" value="1"/>
</dbReference>
<dbReference type="Gene3D" id="3.40.50.300">
    <property type="entry name" value="P-loop containing nucleotide triphosphate hydrolases"/>
    <property type="match status" value="1"/>
</dbReference>
<evidence type="ECO:0000256" key="9">
    <source>
        <dbReference type="SAM" id="Coils"/>
    </source>
</evidence>
<dbReference type="SUPFAM" id="SSF52540">
    <property type="entry name" value="P-loop containing nucleoside triphosphate hydrolases"/>
    <property type="match status" value="1"/>
</dbReference>
<feature type="coiled-coil region" evidence="9">
    <location>
        <begin position="232"/>
        <end position="266"/>
    </location>
</feature>
<dbReference type="SMART" id="SM00533">
    <property type="entry name" value="MUTSd"/>
    <property type="match status" value="1"/>
</dbReference>
<reference evidence="11 12" key="2">
    <citation type="journal article" date="2012" name="Stand. Genomic Sci.">
        <title>Complete genome sequence of the moderately thermophilic mineral-sulfide-oxidizing firmicute Sulfobacillus acidophilus type strain (NAL(T)).</title>
        <authorList>
            <person name="Anderson I."/>
            <person name="Chertkov O."/>
            <person name="Chen A."/>
            <person name="Saunders E."/>
            <person name="Lapidus A."/>
            <person name="Nolan M."/>
            <person name="Lucas S."/>
            <person name="Hammon N."/>
            <person name="Deshpande S."/>
            <person name="Cheng J.F."/>
            <person name="Han C."/>
            <person name="Tapia R."/>
            <person name="Goodwin L.A."/>
            <person name="Pitluck S."/>
            <person name="Liolios K."/>
            <person name="Pagani I."/>
            <person name="Ivanova N."/>
            <person name="Mikhailova N."/>
            <person name="Pati A."/>
            <person name="Palaniappan K."/>
            <person name="Land M."/>
            <person name="Pan C."/>
            <person name="Rohde M."/>
            <person name="Pukall R."/>
            <person name="Goker M."/>
            <person name="Detter J.C."/>
            <person name="Woyke T."/>
            <person name="Bristow J."/>
            <person name="Eisen J.A."/>
            <person name="Markowitz V."/>
            <person name="Hugenholtz P."/>
            <person name="Kyrpides N.C."/>
            <person name="Klenk H.P."/>
            <person name="Mavromatis K."/>
        </authorList>
    </citation>
    <scope>NUCLEOTIDE SEQUENCE [LARGE SCALE GENOMIC DNA]</scope>
    <source>
        <strain evidence="12">ATCC 700253 / DSM 10332 / NAL</strain>
    </source>
</reference>
<dbReference type="Pfam" id="PF20297">
    <property type="entry name" value="MSSS"/>
    <property type="match status" value="1"/>
</dbReference>
<feature type="binding site" evidence="8">
    <location>
        <begin position="326"/>
        <end position="333"/>
    </location>
    <ligand>
        <name>ATP</name>
        <dbReference type="ChEBI" id="CHEBI:30616"/>
    </ligand>
</feature>
<evidence type="ECO:0000256" key="5">
    <source>
        <dbReference type="ARBA" id="ARBA00022840"/>
    </source>
</evidence>
<dbReference type="PIRSF" id="PIRSF005814">
    <property type="entry name" value="MutS_YshD"/>
    <property type="match status" value="1"/>
</dbReference>
<dbReference type="PANTHER" id="PTHR48466">
    <property type="entry name" value="OS10G0509000 PROTEIN-RELATED"/>
    <property type="match status" value="1"/>
</dbReference>
<keyword evidence="12" id="KW-1185">Reference proteome</keyword>
<dbReference type="AlphaFoldDB" id="G8TWJ7"/>
<accession>G8TWJ7</accession>
<evidence type="ECO:0000256" key="4">
    <source>
        <dbReference type="ARBA" id="ARBA00022801"/>
    </source>
</evidence>
<dbReference type="InterPro" id="IPR045076">
    <property type="entry name" value="MutS"/>
</dbReference>
<evidence type="ECO:0000313" key="12">
    <source>
        <dbReference type="Proteomes" id="UP000005439"/>
    </source>
</evidence>
<gene>
    <name evidence="8" type="primary">mutS2</name>
    <name evidence="8" type="synonym">rqcU</name>
    <name evidence="11" type="ordered locus">Sulac_1398</name>
</gene>
<organism evidence="11 12">
    <name type="scientific">Sulfobacillus acidophilus (strain ATCC 700253 / DSM 10332 / NAL)</name>
    <dbReference type="NCBI Taxonomy" id="679936"/>
    <lineage>
        <taxon>Bacteria</taxon>
        <taxon>Bacillati</taxon>
        <taxon>Bacillota</taxon>
        <taxon>Clostridia</taxon>
        <taxon>Eubacteriales</taxon>
        <taxon>Clostridiales Family XVII. Incertae Sedis</taxon>
        <taxon>Sulfobacillus</taxon>
    </lineage>
</organism>
<evidence type="ECO:0000256" key="2">
    <source>
        <dbReference type="ARBA" id="ARBA00022730"/>
    </source>
</evidence>
<keyword evidence="4 8" id="KW-0378">Hydrolase</keyword>
<keyword evidence="9" id="KW-0175">Coiled coil</keyword>
<dbReference type="InterPro" id="IPR005747">
    <property type="entry name" value="MutS2"/>
</dbReference>
<dbReference type="FunFam" id="3.40.50.300:FF:000830">
    <property type="entry name" value="Endonuclease MutS2"/>
    <property type="match status" value="1"/>
</dbReference>
<dbReference type="InterPro" id="IPR036187">
    <property type="entry name" value="DNA_mismatch_repair_MutS_sf"/>
</dbReference>
<keyword evidence="7 8" id="KW-0238">DNA-binding</keyword>
<feature type="domain" description="Smr" evidence="10">
    <location>
        <begin position="698"/>
        <end position="773"/>
    </location>
</feature>
<dbReference type="NCBIfam" id="TIGR01069">
    <property type="entry name" value="mutS2"/>
    <property type="match status" value="1"/>
</dbReference>
<dbReference type="Proteomes" id="UP000005439">
    <property type="component" value="Chromosome"/>
</dbReference>
<dbReference type="InterPro" id="IPR036063">
    <property type="entry name" value="Smr_dom_sf"/>
</dbReference>
<dbReference type="EC" id="3.6.4.-" evidence="8"/>
<dbReference type="GO" id="GO:0043023">
    <property type="term" value="F:ribosomal large subunit binding"/>
    <property type="evidence" value="ECO:0007669"/>
    <property type="project" value="UniProtKB-UniRule"/>
</dbReference>
<dbReference type="GO" id="GO:0030983">
    <property type="term" value="F:mismatched DNA binding"/>
    <property type="evidence" value="ECO:0007669"/>
    <property type="project" value="InterPro"/>
</dbReference>
<dbReference type="HAMAP" id="MF_00092">
    <property type="entry name" value="MutS2"/>
    <property type="match status" value="1"/>
</dbReference>
<keyword evidence="1 8" id="KW-0540">Nuclease</keyword>
<dbReference type="KEGG" id="sap:Sulac_1398"/>
<dbReference type="SUPFAM" id="SSF48334">
    <property type="entry name" value="DNA repair protein MutS, domain III"/>
    <property type="match status" value="1"/>
</dbReference>
<dbReference type="STRING" id="679936.Sulac_1398"/>
<proteinExistence type="inferred from homology"/>